<keyword evidence="4" id="KW-0255">Endonuclease</keyword>
<dbReference type="Proteomes" id="UP000245956">
    <property type="component" value="Unassembled WGS sequence"/>
</dbReference>
<dbReference type="EMBL" id="LCWV01000010">
    <property type="protein sequence ID" value="PWI70038.1"/>
    <property type="molecule type" value="Genomic_DNA"/>
</dbReference>
<dbReference type="InterPro" id="IPR036691">
    <property type="entry name" value="Endo/exonu/phosph_ase_sf"/>
</dbReference>
<sequence length="728" mass="80499">MRAKPVPRAAATVQVKLVQVDTWPSYKAGRRTPWELGWRRAGTAWMGRVRLPRLGSPVTRGGPSPGPQPACGRGCSVIPDEVLCHIPAHPRCDPPPPQAFALHRRPLLLFAVAATGCPASPAFVQVLFAVPQAALPLSSSIVCFRARAIHSGGTYATAPPPSTTNPEPALEILQSTTRTADRFSAMTTLLPVDRDEPDSASTPSMSPSTLDLLVLTFNCAKNLINPGVFATHLASAFGHNATGLPDLVVFSLQEIAPLSQAFIGDYFLHPYVARFDEAINRAAALWRDDGADERQRPQDDVLRTHTEEGVNTDGPYVLVRAHNVGYTAILLFAKDPARVRDLQEAEVGFGAAEMGNKGAVGLRVLYDAAGKEDDETQSTELTFVATHLAAMEWNLPRRNANWAAIMRGLTFDNPEAVVERMRSREGTSSDVGGSSGEDEEENGERQHLLHEEYSRRHRQLWDEHYQLHLELQRQLHDISVFKPSSHLFVAGDLNYRISTVSPPPDAAFPSLDPASEHYYPTFFPLDQLTREREAGRTMHGLTEHEVRFPPTYKYDIEGGHHDGDDGPGPDAVPWTFAPHRYPSWTDRVLYLDLPPWVKADRAAPQMRVRGYDALPVVRTSDHRPVFLRVDVPLIPPSQLAPPQTQSPLKGELDEDGVATPTAALLAVDPRMRLPVEIDPEAWERRKAARQKERLVGWSMFLWSTREGALVLTALLVASVGGYWLYKSF</sequence>
<evidence type="ECO:0000256" key="2">
    <source>
        <dbReference type="SAM" id="Phobius"/>
    </source>
</evidence>
<dbReference type="SMART" id="SM00128">
    <property type="entry name" value="IPPc"/>
    <property type="match status" value="1"/>
</dbReference>
<keyword evidence="2" id="KW-0812">Transmembrane</keyword>
<comment type="caution">
    <text evidence="4">The sequence shown here is derived from an EMBL/GenBank/DDBJ whole genome shotgun (WGS) entry which is preliminary data.</text>
</comment>
<dbReference type="PANTHER" id="PTHR11200">
    <property type="entry name" value="INOSITOL 5-PHOSPHATASE"/>
    <property type="match status" value="1"/>
</dbReference>
<protein>
    <submittedName>
        <fullName evidence="4">Endonuclease/exonuclease/phosphatase</fullName>
    </submittedName>
</protein>
<organism evidence="4 5">
    <name type="scientific">Purpureocillium lilacinum</name>
    <name type="common">Paecilomyces lilacinus</name>
    <dbReference type="NCBI Taxonomy" id="33203"/>
    <lineage>
        <taxon>Eukaryota</taxon>
        <taxon>Fungi</taxon>
        <taxon>Dikarya</taxon>
        <taxon>Ascomycota</taxon>
        <taxon>Pezizomycotina</taxon>
        <taxon>Sordariomycetes</taxon>
        <taxon>Hypocreomycetidae</taxon>
        <taxon>Hypocreales</taxon>
        <taxon>Ophiocordycipitaceae</taxon>
        <taxon>Purpureocillium</taxon>
    </lineage>
</organism>
<name>A0A2U3E679_PURLI</name>
<reference evidence="4 5" key="1">
    <citation type="journal article" date="2016" name="Front. Microbiol.">
        <title>Genome and transcriptome sequences reveal the specific parasitism of the nematophagous Purpureocillium lilacinum 36-1.</title>
        <authorList>
            <person name="Xie J."/>
            <person name="Li S."/>
            <person name="Mo C."/>
            <person name="Xiao X."/>
            <person name="Peng D."/>
            <person name="Wang G."/>
            <person name="Xiao Y."/>
        </authorList>
    </citation>
    <scope>NUCLEOTIDE SEQUENCE [LARGE SCALE GENOMIC DNA]</scope>
    <source>
        <strain evidence="4 5">36-1</strain>
    </source>
</reference>
<evidence type="ECO:0000313" key="4">
    <source>
        <dbReference type="EMBL" id="PWI70038.1"/>
    </source>
</evidence>
<keyword evidence="4" id="KW-0269">Exonuclease</keyword>
<evidence type="ECO:0000256" key="1">
    <source>
        <dbReference type="SAM" id="MobiDB-lite"/>
    </source>
</evidence>
<dbReference type="GO" id="GO:0004527">
    <property type="term" value="F:exonuclease activity"/>
    <property type="evidence" value="ECO:0007669"/>
    <property type="project" value="UniProtKB-KW"/>
</dbReference>
<dbReference type="AlphaFoldDB" id="A0A2U3E679"/>
<dbReference type="Gene3D" id="3.60.10.10">
    <property type="entry name" value="Endonuclease/exonuclease/phosphatase"/>
    <property type="match status" value="1"/>
</dbReference>
<dbReference type="SUPFAM" id="SSF56219">
    <property type="entry name" value="DNase I-like"/>
    <property type="match status" value="1"/>
</dbReference>
<gene>
    <name evidence="4" type="ORF">PCL_00182</name>
</gene>
<dbReference type="PANTHER" id="PTHR11200:SF286">
    <property type="entry name" value="5-PHOSPHATASE, PUTATIVE (AFU_ORTHOLOGUE AFUA_5G07600)-RELATED"/>
    <property type="match status" value="1"/>
</dbReference>
<proteinExistence type="predicted"/>
<evidence type="ECO:0000259" key="3">
    <source>
        <dbReference type="SMART" id="SM00128"/>
    </source>
</evidence>
<feature type="region of interest" description="Disordered" evidence="1">
    <location>
        <begin position="419"/>
        <end position="446"/>
    </location>
</feature>
<dbReference type="Pfam" id="PF22669">
    <property type="entry name" value="Exo_endo_phos2"/>
    <property type="match status" value="1"/>
</dbReference>
<evidence type="ECO:0000313" key="5">
    <source>
        <dbReference type="Proteomes" id="UP000245956"/>
    </source>
</evidence>
<keyword evidence="4" id="KW-0378">Hydrolase</keyword>
<keyword evidence="2" id="KW-0472">Membrane</keyword>
<dbReference type="InterPro" id="IPR046985">
    <property type="entry name" value="IP5"/>
</dbReference>
<dbReference type="GO" id="GO:0004439">
    <property type="term" value="F:phosphatidylinositol-4,5-bisphosphate 5-phosphatase activity"/>
    <property type="evidence" value="ECO:0007669"/>
    <property type="project" value="TreeGrafter"/>
</dbReference>
<keyword evidence="2" id="KW-1133">Transmembrane helix</keyword>
<accession>A0A2U3E679</accession>
<feature type="transmembrane region" description="Helical" evidence="2">
    <location>
        <begin position="707"/>
        <end position="725"/>
    </location>
</feature>
<dbReference type="GO" id="GO:0004519">
    <property type="term" value="F:endonuclease activity"/>
    <property type="evidence" value="ECO:0007669"/>
    <property type="project" value="UniProtKB-KW"/>
</dbReference>
<dbReference type="GO" id="GO:0046856">
    <property type="term" value="P:phosphatidylinositol dephosphorylation"/>
    <property type="evidence" value="ECO:0007669"/>
    <property type="project" value="InterPro"/>
</dbReference>
<feature type="domain" description="Inositol polyphosphate-related phosphatase" evidence="3">
    <location>
        <begin position="208"/>
        <end position="637"/>
    </location>
</feature>
<keyword evidence="4" id="KW-0540">Nuclease</keyword>
<dbReference type="InterPro" id="IPR000300">
    <property type="entry name" value="IPPc"/>
</dbReference>